<keyword evidence="4" id="KW-0723">Serine/threonine-protein kinase</keyword>
<dbReference type="EC" id="2.7.11.30" evidence="3"/>
<comment type="subcellular location">
    <subcellularLocation>
        <location evidence="1">Membrane</location>
        <topology evidence="1">Single-pass type I membrane protein</topology>
    </subcellularLocation>
</comment>
<evidence type="ECO:0000256" key="11">
    <source>
        <dbReference type="ARBA" id="ARBA00022989"/>
    </source>
</evidence>
<evidence type="ECO:0000256" key="5">
    <source>
        <dbReference type="ARBA" id="ARBA00022679"/>
    </source>
</evidence>
<dbReference type="GO" id="GO:0071363">
    <property type="term" value="P:cellular response to growth factor stimulus"/>
    <property type="evidence" value="ECO:0007669"/>
    <property type="project" value="TreeGrafter"/>
</dbReference>
<evidence type="ECO:0000259" key="17">
    <source>
        <dbReference type="PROSITE" id="PS50011"/>
    </source>
</evidence>
<dbReference type="PANTHER" id="PTHR23255">
    <property type="entry name" value="TRANSFORMING GROWTH FACTOR-BETA RECEPTOR TYPE I AND II"/>
    <property type="match status" value="1"/>
</dbReference>
<feature type="region of interest" description="Disordered" evidence="14">
    <location>
        <begin position="712"/>
        <end position="760"/>
    </location>
</feature>
<evidence type="ECO:0000256" key="4">
    <source>
        <dbReference type="ARBA" id="ARBA00022527"/>
    </source>
</evidence>
<reference evidence="19" key="1">
    <citation type="journal article" date="2010" name="Nature">
        <title>The Amphimedon queenslandica genome and the evolution of animal complexity.</title>
        <authorList>
            <person name="Srivastava M."/>
            <person name="Simakov O."/>
            <person name="Chapman J."/>
            <person name="Fahey B."/>
            <person name="Gauthier M.E."/>
            <person name="Mitros T."/>
            <person name="Richards G.S."/>
            <person name="Conaco C."/>
            <person name="Dacre M."/>
            <person name="Hellsten U."/>
            <person name="Larroux C."/>
            <person name="Putnam N.H."/>
            <person name="Stanke M."/>
            <person name="Adamska M."/>
            <person name="Darling A."/>
            <person name="Degnan S.M."/>
            <person name="Oakley T.H."/>
            <person name="Plachetzki D.C."/>
            <person name="Zhai Y."/>
            <person name="Adamski M."/>
            <person name="Calcino A."/>
            <person name="Cummins S.F."/>
            <person name="Goodstein D.M."/>
            <person name="Harris C."/>
            <person name="Jackson D.J."/>
            <person name="Leys S.P."/>
            <person name="Shu S."/>
            <person name="Woodcroft B.J."/>
            <person name="Vervoort M."/>
            <person name="Kosik K.S."/>
            <person name="Manning G."/>
            <person name="Degnan B.M."/>
            <person name="Rokhsar D.S."/>
        </authorList>
    </citation>
    <scope>NUCLEOTIDE SEQUENCE [LARGE SCALE GENOMIC DNA]</scope>
</reference>
<feature type="region of interest" description="Disordered" evidence="14">
    <location>
        <begin position="622"/>
        <end position="645"/>
    </location>
</feature>
<evidence type="ECO:0000256" key="6">
    <source>
        <dbReference type="ARBA" id="ARBA00022692"/>
    </source>
</evidence>
<evidence type="ECO:0000256" key="15">
    <source>
        <dbReference type="SAM" id="Phobius"/>
    </source>
</evidence>
<dbReference type="GO" id="GO:0005524">
    <property type="term" value="F:ATP binding"/>
    <property type="evidence" value="ECO:0007669"/>
    <property type="project" value="UniProtKB-KW"/>
</dbReference>
<feature type="domain" description="Protein kinase" evidence="17">
    <location>
        <begin position="325"/>
        <end position="622"/>
    </location>
</feature>
<reference evidence="18" key="2">
    <citation type="submission" date="2017-05" db="UniProtKB">
        <authorList>
            <consortium name="EnsemblMetazoa"/>
        </authorList>
    </citation>
    <scope>IDENTIFICATION</scope>
</reference>
<sequence>MDKFLMAMVDRAVSLLVFLFICQSVNGQNDHCQATSCINNCFYPPSCVVTPLSKYSYNYVCQASSQCQSSSVPSGSSYGYFCFVSLNIMKGNIVTFISTRLTYPSNSCLTGFQSCSPNIVMEVSSFDVTNSVRCSCFEENCQSMINVTLFIDPPDEAENAPSSFHVTDQITSSIEPSLSMIPSTVPAPSNTLRSHSFDESTGTIRSVTGFTTSLTSIEHSSSRIISSIPQSTNSLTSVSTRSSTESVLVPSSTVTSTAAVTIGLASGISILALMIALIAVVMMLILAYSWRKHSPKFHRCSHQIQFSSETSTIIELDEEPGLPPFQLIQSIGNGRFGSVWKALYEKETVAVRVFSQRHRTSWQNERDIHLLNSTPHENILKFISSESRGRGPSSEYFIITEYLPLGSLHQFLRHNTLSWEQAWNIMYSITSGITHLHSSSYYSNGLLADKFSIAHRDIKPSNILVKSPSGQCVVADFGQAFVLDPAADDRKLAVSGQVGTYRYMSPEALDARVNLRDSESFKQIDVYAMSLVLWEVCMRYQSNDVPVPPYQSPFFDMVGEKPTLDQMKEIVVINKQRPLLPEKWNNDKNLKRIIKLIVEGWDEDPEARLTAANIKIQLESLVGMRPKPPPSSTSQPDGRNNFLSPILESSESSCKKYRLSSSFSESSGNAVIFSNPSSKLSGRFSVDHTNNASSHRTILNDLRRYRDGIGLSNNISTTTTDSTQPNGAYTGGGSRDEVSSSESQDEVNVVDVTTGQPKSH</sequence>
<dbReference type="Pfam" id="PF00069">
    <property type="entry name" value="Pkinase"/>
    <property type="match status" value="1"/>
</dbReference>
<protein>
    <recommendedName>
        <fullName evidence="3">receptor protein serine/threonine kinase</fullName>
        <ecNumber evidence="3">2.7.11.30</ecNumber>
    </recommendedName>
</protein>
<evidence type="ECO:0000256" key="10">
    <source>
        <dbReference type="ARBA" id="ARBA00022840"/>
    </source>
</evidence>
<keyword evidence="11 15" id="KW-1133">Transmembrane helix</keyword>
<dbReference type="InterPro" id="IPR011009">
    <property type="entry name" value="Kinase-like_dom_sf"/>
</dbReference>
<keyword evidence="8" id="KW-0547">Nucleotide-binding</keyword>
<dbReference type="OrthoDB" id="547665at2759"/>
<dbReference type="InterPro" id="IPR008271">
    <property type="entry name" value="Ser/Thr_kinase_AS"/>
</dbReference>
<dbReference type="eggNOG" id="KOG2052">
    <property type="taxonomic scope" value="Eukaryota"/>
</dbReference>
<evidence type="ECO:0000256" key="7">
    <source>
        <dbReference type="ARBA" id="ARBA00022729"/>
    </source>
</evidence>
<dbReference type="GO" id="GO:0004675">
    <property type="term" value="F:transmembrane receptor protein serine/threonine kinase activity"/>
    <property type="evidence" value="ECO:0007669"/>
    <property type="project" value="UniProtKB-EC"/>
</dbReference>
<dbReference type="KEGG" id="aqu:100633291"/>
<evidence type="ECO:0000256" key="3">
    <source>
        <dbReference type="ARBA" id="ARBA00012401"/>
    </source>
</evidence>
<evidence type="ECO:0000256" key="9">
    <source>
        <dbReference type="ARBA" id="ARBA00022777"/>
    </source>
</evidence>
<evidence type="ECO:0000256" key="14">
    <source>
        <dbReference type="SAM" id="MobiDB-lite"/>
    </source>
</evidence>
<evidence type="ECO:0000256" key="12">
    <source>
        <dbReference type="ARBA" id="ARBA00023136"/>
    </source>
</evidence>
<dbReference type="Gene3D" id="3.30.200.20">
    <property type="entry name" value="Phosphorylase Kinase, domain 1"/>
    <property type="match status" value="1"/>
</dbReference>
<dbReference type="PANTHER" id="PTHR23255:SF72">
    <property type="entry name" value="RECEPTOR PROTEIN SERINE_THREONINE KINASE"/>
    <property type="match status" value="1"/>
</dbReference>
<keyword evidence="13" id="KW-0675">Receptor</keyword>
<keyword evidence="6 15" id="KW-0812">Transmembrane</keyword>
<evidence type="ECO:0000256" key="16">
    <source>
        <dbReference type="SAM" id="SignalP"/>
    </source>
</evidence>
<evidence type="ECO:0000256" key="1">
    <source>
        <dbReference type="ARBA" id="ARBA00004479"/>
    </source>
</evidence>
<evidence type="ECO:0000256" key="13">
    <source>
        <dbReference type="ARBA" id="ARBA00023170"/>
    </source>
</evidence>
<dbReference type="Gene3D" id="1.10.510.10">
    <property type="entry name" value="Transferase(Phosphotransferase) domain 1"/>
    <property type="match status" value="1"/>
</dbReference>
<name>A0A1X7VC25_AMPQE</name>
<keyword evidence="7 16" id="KW-0732">Signal</keyword>
<comment type="similarity">
    <text evidence="2">Belongs to the protein kinase superfamily. TKL Ser/Thr protein kinase family. TGFB receptor subfamily.</text>
</comment>
<evidence type="ECO:0000313" key="19">
    <source>
        <dbReference type="Proteomes" id="UP000007879"/>
    </source>
</evidence>
<dbReference type="EnsemblMetazoa" id="XM_003384863.3">
    <property type="protein sequence ID" value="XP_003384911.3"/>
    <property type="gene ID" value="LOC100633291"/>
</dbReference>
<dbReference type="PROSITE" id="PS00108">
    <property type="entry name" value="PROTEIN_KINASE_ST"/>
    <property type="match status" value="1"/>
</dbReference>
<evidence type="ECO:0000256" key="2">
    <source>
        <dbReference type="ARBA" id="ARBA00009605"/>
    </source>
</evidence>
<feature type="signal peptide" evidence="16">
    <location>
        <begin position="1"/>
        <end position="27"/>
    </location>
</feature>
<feature type="compositionally biased region" description="Polar residues" evidence="14">
    <location>
        <begin position="632"/>
        <end position="645"/>
    </location>
</feature>
<dbReference type="PROSITE" id="PS50011">
    <property type="entry name" value="PROTEIN_KINASE_DOM"/>
    <property type="match status" value="1"/>
</dbReference>
<feature type="chain" id="PRO_5013321925" description="receptor protein serine/threonine kinase" evidence="16">
    <location>
        <begin position="28"/>
        <end position="760"/>
    </location>
</feature>
<gene>
    <name evidence="18" type="primary">100633291</name>
</gene>
<dbReference type="InterPro" id="IPR000333">
    <property type="entry name" value="TGFB_receptor"/>
</dbReference>
<dbReference type="InParanoid" id="A0A1X7VC25"/>
<keyword evidence="10" id="KW-0067">ATP-binding</keyword>
<dbReference type="GO" id="GO:0005886">
    <property type="term" value="C:plasma membrane"/>
    <property type="evidence" value="ECO:0007669"/>
    <property type="project" value="TreeGrafter"/>
</dbReference>
<keyword evidence="5" id="KW-0808">Transferase</keyword>
<dbReference type="EnsemblMetazoa" id="Aqu2.1.37543_001">
    <property type="protein sequence ID" value="Aqu2.1.37543_001"/>
    <property type="gene ID" value="Aqu2.1.37543"/>
</dbReference>
<feature type="transmembrane region" description="Helical" evidence="15">
    <location>
        <begin position="262"/>
        <end position="289"/>
    </location>
</feature>
<dbReference type="InterPro" id="IPR000719">
    <property type="entry name" value="Prot_kinase_dom"/>
</dbReference>
<keyword evidence="19" id="KW-1185">Reference proteome</keyword>
<dbReference type="AlphaFoldDB" id="A0A1X7VC25"/>
<feature type="compositionally biased region" description="Low complexity" evidence="14">
    <location>
        <begin position="740"/>
        <end position="752"/>
    </location>
</feature>
<dbReference type="SUPFAM" id="SSF56112">
    <property type="entry name" value="Protein kinase-like (PK-like)"/>
    <property type="match status" value="1"/>
</dbReference>
<evidence type="ECO:0000313" key="18">
    <source>
        <dbReference type="EnsemblMetazoa" id="Aqu2.1.37543_001"/>
    </source>
</evidence>
<organism evidence="18">
    <name type="scientific">Amphimedon queenslandica</name>
    <name type="common">Sponge</name>
    <dbReference type="NCBI Taxonomy" id="400682"/>
    <lineage>
        <taxon>Eukaryota</taxon>
        <taxon>Metazoa</taxon>
        <taxon>Porifera</taxon>
        <taxon>Demospongiae</taxon>
        <taxon>Heteroscleromorpha</taxon>
        <taxon>Haplosclerida</taxon>
        <taxon>Niphatidae</taxon>
        <taxon>Amphimedon</taxon>
    </lineage>
</organism>
<evidence type="ECO:0000256" key="8">
    <source>
        <dbReference type="ARBA" id="ARBA00022741"/>
    </source>
</evidence>
<dbReference type="Proteomes" id="UP000007879">
    <property type="component" value="Unassembled WGS sequence"/>
</dbReference>
<keyword evidence="12 15" id="KW-0472">Membrane</keyword>
<dbReference type="GO" id="GO:0043235">
    <property type="term" value="C:receptor complex"/>
    <property type="evidence" value="ECO:0007669"/>
    <property type="project" value="TreeGrafter"/>
</dbReference>
<proteinExistence type="inferred from homology"/>
<dbReference type="SMART" id="SM00220">
    <property type="entry name" value="S_TKc"/>
    <property type="match status" value="1"/>
</dbReference>
<dbReference type="STRING" id="400682.A0A1X7VC25"/>
<keyword evidence="9" id="KW-0418">Kinase</keyword>
<accession>A0A1X7VC25</accession>